<dbReference type="PROSITE" id="PS51779">
    <property type="entry name" value="POTRA"/>
    <property type="match status" value="1"/>
</dbReference>
<evidence type="ECO:0000256" key="2">
    <source>
        <dbReference type="ARBA" id="ARBA00022475"/>
    </source>
</evidence>
<feature type="transmembrane region" description="Helical" evidence="9">
    <location>
        <begin position="12"/>
        <end position="37"/>
    </location>
</feature>
<dbReference type="RefSeq" id="WP_086964843.1">
    <property type="nucleotide sequence ID" value="NZ_CP021376.1"/>
</dbReference>
<organism evidence="12 13">
    <name type="scientific">Oceanisphaera avium</name>
    <dbReference type="NCBI Taxonomy" id="1903694"/>
    <lineage>
        <taxon>Bacteria</taxon>
        <taxon>Pseudomonadati</taxon>
        <taxon>Pseudomonadota</taxon>
        <taxon>Gammaproteobacteria</taxon>
        <taxon>Aeromonadales</taxon>
        <taxon>Aeromonadaceae</taxon>
        <taxon>Oceanisphaera</taxon>
    </lineage>
</organism>
<keyword evidence="2 9" id="KW-1003">Cell membrane</keyword>
<evidence type="ECO:0000256" key="1">
    <source>
        <dbReference type="ARBA" id="ARBA00004370"/>
    </source>
</evidence>
<keyword evidence="7 9" id="KW-0472">Membrane</keyword>
<evidence type="ECO:0000256" key="3">
    <source>
        <dbReference type="ARBA" id="ARBA00022519"/>
    </source>
</evidence>
<dbReference type="InterPro" id="IPR005548">
    <property type="entry name" value="Cell_div_FtsQ/DivIB_C"/>
</dbReference>
<name>A0A1Y0D105_9GAMM</name>
<evidence type="ECO:0000313" key="13">
    <source>
        <dbReference type="Proteomes" id="UP000243793"/>
    </source>
</evidence>
<keyword evidence="13" id="KW-1185">Reference proteome</keyword>
<reference evidence="13" key="1">
    <citation type="submission" date="2017-05" db="EMBL/GenBank/DDBJ databases">
        <authorList>
            <person name="Sung H."/>
        </authorList>
    </citation>
    <scope>NUCLEOTIDE SEQUENCE [LARGE SCALE GENOMIC DNA]</scope>
    <source>
        <strain evidence="13">AMac2203</strain>
    </source>
</reference>
<feature type="domain" description="POTRA" evidence="11">
    <location>
        <begin position="43"/>
        <end position="113"/>
    </location>
</feature>
<evidence type="ECO:0000256" key="8">
    <source>
        <dbReference type="ARBA" id="ARBA00023306"/>
    </source>
</evidence>
<dbReference type="Pfam" id="PF03799">
    <property type="entry name" value="FtsQ_DivIB_C"/>
    <property type="match status" value="1"/>
</dbReference>
<evidence type="ECO:0000313" key="12">
    <source>
        <dbReference type="EMBL" id="ART80846.1"/>
    </source>
</evidence>
<dbReference type="InterPro" id="IPR034746">
    <property type="entry name" value="POTRA"/>
</dbReference>
<evidence type="ECO:0000256" key="10">
    <source>
        <dbReference type="SAM" id="MobiDB-lite"/>
    </source>
</evidence>
<dbReference type="GO" id="GO:0043093">
    <property type="term" value="P:FtsZ-dependent cytokinesis"/>
    <property type="evidence" value="ECO:0007669"/>
    <property type="project" value="UniProtKB-UniRule"/>
</dbReference>
<proteinExistence type="inferred from homology"/>
<dbReference type="HAMAP" id="MF_00911">
    <property type="entry name" value="FtsQ_subfam"/>
    <property type="match status" value="1"/>
</dbReference>
<protein>
    <recommendedName>
        <fullName evidence="9">Cell division protein FtsQ</fullName>
    </recommendedName>
</protein>
<feature type="region of interest" description="Disordered" evidence="10">
    <location>
        <begin position="236"/>
        <end position="255"/>
    </location>
</feature>
<keyword evidence="5 9" id="KW-0812">Transmembrane</keyword>
<evidence type="ECO:0000256" key="4">
    <source>
        <dbReference type="ARBA" id="ARBA00022618"/>
    </source>
</evidence>
<comment type="subcellular location">
    <subcellularLocation>
        <location evidence="9">Cell inner membrane</location>
        <topology evidence="9">Single-pass type II membrane protein</topology>
    </subcellularLocation>
    <subcellularLocation>
        <location evidence="1">Membrane</location>
    </subcellularLocation>
    <text evidence="9">Localizes to the division septum.</text>
</comment>
<keyword evidence="4 9" id="KW-0132">Cell division</keyword>
<evidence type="ECO:0000259" key="11">
    <source>
        <dbReference type="PROSITE" id="PS51779"/>
    </source>
</evidence>
<keyword evidence="8 9" id="KW-0131">Cell cycle</keyword>
<dbReference type="GO" id="GO:0090529">
    <property type="term" value="P:cell septum assembly"/>
    <property type="evidence" value="ECO:0007669"/>
    <property type="project" value="InterPro"/>
</dbReference>
<dbReference type="InterPro" id="IPR026579">
    <property type="entry name" value="FtsQ"/>
</dbReference>
<sequence length="255" mass="29399">MTSAATRTRLAFFGGLSFFLVVLSALLWGLWLVVLWMTSANQLPVNNLMIQGEHRYLSREMVRDSVLELPGIGNFFALEVDQVQQQLQALPWVYQASVRKQWPDTVRVYIVEQQPAARWNYNALLNELGEVFQATLEEADLVSLSGPDEESARVLAEYKQIKQYLQPKGYGIEQIHLTPRRSWELTLDNGITLLLGRENIAARLQRFVDVYPDIDERERVAYLDLRYDTGLAVGWKQDEETDNDQKRGKKPDRRA</sequence>
<comment type="subunit">
    <text evidence="9">Part of a complex composed of FtsB, FtsL and FtsQ.</text>
</comment>
<keyword evidence="3 9" id="KW-0997">Cell inner membrane</keyword>
<dbReference type="InterPro" id="IPR045335">
    <property type="entry name" value="FtsQ_C_sf"/>
</dbReference>
<evidence type="ECO:0000256" key="5">
    <source>
        <dbReference type="ARBA" id="ARBA00022692"/>
    </source>
</evidence>
<dbReference type="EMBL" id="CP021376">
    <property type="protein sequence ID" value="ART80846.1"/>
    <property type="molecule type" value="Genomic_DNA"/>
</dbReference>
<evidence type="ECO:0000256" key="9">
    <source>
        <dbReference type="HAMAP-Rule" id="MF_00911"/>
    </source>
</evidence>
<evidence type="ECO:0000256" key="7">
    <source>
        <dbReference type="ARBA" id="ARBA00023136"/>
    </source>
</evidence>
<dbReference type="GO" id="GO:0032153">
    <property type="term" value="C:cell division site"/>
    <property type="evidence" value="ECO:0007669"/>
    <property type="project" value="UniProtKB-UniRule"/>
</dbReference>
<comment type="similarity">
    <text evidence="9">Belongs to the FtsQ/DivIB family. FtsQ subfamily.</text>
</comment>
<dbReference type="InterPro" id="IPR013685">
    <property type="entry name" value="POTRA_FtsQ_type"/>
</dbReference>
<gene>
    <name evidence="9" type="primary">ftsQ</name>
    <name evidence="12" type="ORF">CBP12_12335</name>
</gene>
<accession>A0A1Y0D105</accession>
<dbReference type="KEGG" id="ocm:CBP12_12335"/>
<dbReference type="PANTHER" id="PTHR35851">
    <property type="entry name" value="CELL DIVISION PROTEIN FTSQ"/>
    <property type="match status" value="1"/>
</dbReference>
<dbReference type="Proteomes" id="UP000243793">
    <property type="component" value="Chromosome"/>
</dbReference>
<dbReference type="OrthoDB" id="9790370at2"/>
<dbReference type="Gene3D" id="3.40.50.11690">
    <property type="entry name" value="Cell division protein FtsQ/DivIB"/>
    <property type="match status" value="1"/>
</dbReference>
<dbReference type="Pfam" id="PF08478">
    <property type="entry name" value="POTRA_1"/>
    <property type="match status" value="1"/>
</dbReference>
<comment type="function">
    <text evidence="9">Essential cell division protein. May link together the upstream cell division proteins, which are predominantly cytoplasmic, with the downstream cell division proteins, which are predominantly periplasmic. May control correct divisome assembly.</text>
</comment>
<keyword evidence="6 9" id="KW-1133">Transmembrane helix</keyword>
<dbReference type="GO" id="GO:0005886">
    <property type="term" value="C:plasma membrane"/>
    <property type="evidence" value="ECO:0007669"/>
    <property type="project" value="UniProtKB-SubCell"/>
</dbReference>
<dbReference type="AlphaFoldDB" id="A0A1Y0D105"/>
<dbReference type="Gene3D" id="3.10.20.310">
    <property type="entry name" value="membrane protein fhac"/>
    <property type="match status" value="1"/>
</dbReference>
<evidence type="ECO:0000256" key="6">
    <source>
        <dbReference type="ARBA" id="ARBA00022989"/>
    </source>
</evidence>
<dbReference type="PANTHER" id="PTHR35851:SF1">
    <property type="entry name" value="CELL DIVISION PROTEIN FTSQ"/>
    <property type="match status" value="1"/>
</dbReference>